<dbReference type="GO" id="GO:0030288">
    <property type="term" value="C:outer membrane-bounded periplasmic space"/>
    <property type="evidence" value="ECO:0007669"/>
    <property type="project" value="InterPro"/>
</dbReference>
<gene>
    <name evidence="2" type="ORF">EZJ58_3460</name>
</gene>
<dbReference type="Gene3D" id="2.60.40.10">
    <property type="entry name" value="Immunoglobulins"/>
    <property type="match status" value="1"/>
</dbReference>
<evidence type="ECO:0000313" key="3">
    <source>
        <dbReference type="Proteomes" id="UP000294555"/>
    </source>
</evidence>
<dbReference type="RefSeq" id="WP_243701487.1">
    <property type="nucleotide sequence ID" value="NZ_SJOI01000001.1"/>
</dbReference>
<evidence type="ECO:0000313" key="2">
    <source>
        <dbReference type="EMBL" id="TCL05286.1"/>
    </source>
</evidence>
<reference evidence="2 3" key="1">
    <citation type="submission" date="2019-02" db="EMBL/GenBank/DDBJ databases">
        <title>Investigation of anaerobic lignin degradation for improved lignocellulosic biofuels.</title>
        <authorList>
            <person name="Deangelis K."/>
        </authorList>
    </citation>
    <scope>NUCLEOTIDE SEQUENCE [LARGE SCALE GENOMIC DNA]</scope>
    <source>
        <strain evidence="2 3">159R</strain>
    </source>
</reference>
<dbReference type="EMBL" id="SJOI01000001">
    <property type="protein sequence ID" value="TCL05286.1"/>
    <property type="molecule type" value="Genomic_DNA"/>
</dbReference>
<dbReference type="InterPro" id="IPR008962">
    <property type="entry name" value="PapD-like_sf"/>
</dbReference>
<keyword evidence="3" id="KW-1185">Reference proteome</keyword>
<dbReference type="PANTHER" id="PTHR30251">
    <property type="entry name" value="PILUS ASSEMBLY CHAPERONE"/>
    <property type="match status" value="1"/>
</dbReference>
<dbReference type="InterPro" id="IPR016147">
    <property type="entry name" value="Pili_assmbl_chaperone_N"/>
</dbReference>
<dbReference type="SUPFAM" id="SSF49354">
    <property type="entry name" value="PapD-like"/>
    <property type="match status" value="1"/>
</dbReference>
<dbReference type="InterPro" id="IPR013783">
    <property type="entry name" value="Ig-like_fold"/>
</dbReference>
<dbReference type="PANTHER" id="PTHR30251:SF4">
    <property type="entry name" value="SLR1668 PROTEIN"/>
    <property type="match status" value="1"/>
</dbReference>
<protein>
    <submittedName>
        <fullName evidence="2">Fimbrial chaperone protein</fullName>
    </submittedName>
</protein>
<evidence type="ECO:0000259" key="1">
    <source>
        <dbReference type="Pfam" id="PF00345"/>
    </source>
</evidence>
<dbReference type="Pfam" id="PF00345">
    <property type="entry name" value="PapD_N"/>
    <property type="match status" value="1"/>
</dbReference>
<dbReference type="AlphaFoldDB" id="A0A4R1NKH7"/>
<organism evidence="2 3">
    <name type="scientific">Sodalis ligni</name>
    <dbReference type="NCBI Taxonomy" id="2697027"/>
    <lineage>
        <taxon>Bacteria</taxon>
        <taxon>Pseudomonadati</taxon>
        <taxon>Pseudomonadota</taxon>
        <taxon>Gammaproteobacteria</taxon>
        <taxon>Enterobacterales</taxon>
        <taxon>Bruguierivoracaceae</taxon>
        <taxon>Sodalis</taxon>
    </lineage>
</organism>
<name>A0A4R1NKH7_9GAMM</name>
<dbReference type="GO" id="GO:0071555">
    <property type="term" value="P:cell wall organization"/>
    <property type="evidence" value="ECO:0007669"/>
    <property type="project" value="InterPro"/>
</dbReference>
<accession>A0A4R1NKH7</accession>
<sequence>MKILAAGGWMPAFALCLLWAVRAGAGHSVLIWPVDPVITENSQGAELWVQNRGDATTLLQVRVYAWRQTAGREQYATQQDIQPLPTMIRLESGQKRLIRLIKRLPPPANRERAYRVLLDEIPTPYGHPDEKSHALNFQMRYSIPLFAYGRQSSPDSGMPILSWRMVMESGNPYLEITNGGPVHARLSKTRLGNDTLTDGLLGYVLAGSSLRWPLKNKVSPQAWLETSLDNRNTVWRSMADVH</sequence>
<dbReference type="Proteomes" id="UP000294555">
    <property type="component" value="Unassembled WGS sequence"/>
</dbReference>
<dbReference type="InterPro" id="IPR050643">
    <property type="entry name" value="Periplasmic_pilus_chap"/>
</dbReference>
<comment type="caution">
    <text evidence="2">The sequence shown here is derived from an EMBL/GenBank/DDBJ whole genome shotgun (WGS) entry which is preliminary data.</text>
</comment>
<feature type="domain" description="Pili assembly chaperone N-terminal" evidence="1">
    <location>
        <begin position="38"/>
        <end position="146"/>
    </location>
</feature>
<proteinExistence type="predicted"/>